<evidence type="ECO:0000313" key="3">
    <source>
        <dbReference type="Proteomes" id="UP001151760"/>
    </source>
</evidence>
<feature type="compositionally biased region" description="Polar residues" evidence="1">
    <location>
        <begin position="208"/>
        <end position="224"/>
    </location>
</feature>
<evidence type="ECO:0000313" key="2">
    <source>
        <dbReference type="EMBL" id="GJS79446.1"/>
    </source>
</evidence>
<accession>A0ABQ4YPQ1</accession>
<protein>
    <submittedName>
        <fullName evidence="2">Uncharacterized protein</fullName>
    </submittedName>
</protein>
<dbReference type="Proteomes" id="UP001151760">
    <property type="component" value="Unassembled WGS sequence"/>
</dbReference>
<feature type="region of interest" description="Disordered" evidence="1">
    <location>
        <begin position="176"/>
        <end position="227"/>
    </location>
</feature>
<feature type="compositionally biased region" description="Basic and acidic residues" evidence="1">
    <location>
        <begin position="176"/>
        <end position="194"/>
    </location>
</feature>
<dbReference type="EMBL" id="BQNB010010598">
    <property type="protein sequence ID" value="GJS79446.1"/>
    <property type="molecule type" value="Genomic_DNA"/>
</dbReference>
<reference evidence="2" key="2">
    <citation type="submission" date="2022-01" db="EMBL/GenBank/DDBJ databases">
        <authorList>
            <person name="Yamashiro T."/>
            <person name="Shiraishi A."/>
            <person name="Satake H."/>
            <person name="Nakayama K."/>
        </authorList>
    </citation>
    <scope>NUCLEOTIDE SEQUENCE</scope>
</reference>
<name>A0ABQ4YPQ1_9ASTR</name>
<keyword evidence="3" id="KW-1185">Reference proteome</keyword>
<organism evidence="2 3">
    <name type="scientific">Tanacetum coccineum</name>
    <dbReference type="NCBI Taxonomy" id="301880"/>
    <lineage>
        <taxon>Eukaryota</taxon>
        <taxon>Viridiplantae</taxon>
        <taxon>Streptophyta</taxon>
        <taxon>Embryophyta</taxon>
        <taxon>Tracheophyta</taxon>
        <taxon>Spermatophyta</taxon>
        <taxon>Magnoliopsida</taxon>
        <taxon>eudicotyledons</taxon>
        <taxon>Gunneridae</taxon>
        <taxon>Pentapetalae</taxon>
        <taxon>asterids</taxon>
        <taxon>campanulids</taxon>
        <taxon>Asterales</taxon>
        <taxon>Asteraceae</taxon>
        <taxon>Asteroideae</taxon>
        <taxon>Anthemideae</taxon>
        <taxon>Anthemidinae</taxon>
        <taxon>Tanacetum</taxon>
    </lineage>
</organism>
<comment type="caution">
    <text evidence="2">The sequence shown here is derived from an EMBL/GenBank/DDBJ whole genome shotgun (WGS) entry which is preliminary data.</text>
</comment>
<proteinExistence type="predicted"/>
<reference evidence="2" key="1">
    <citation type="journal article" date="2022" name="Int. J. Mol. Sci.">
        <title>Draft Genome of Tanacetum Coccineum: Genomic Comparison of Closely Related Tanacetum-Family Plants.</title>
        <authorList>
            <person name="Yamashiro T."/>
            <person name="Shiraishi A."/>
            <person name="Nakayama K."/>
            <person name="Satake H."/>
        </authorList>
    </citation>
    <scope>NUCLEOTIDE SEQUENCE</scope>
</reference>
<feature type="region of interest" description="Disordered" evidence="1">
    <location>
        <begin position="44"/>
        <end position="63"/>
    </location>
</feature>
<sequence length="577" mass="67545">MVTVPIHQVSSSAHPLSTPVIIISSPKLVSPPIQEPVFTATTATTTTTLPPPPPLQQKSTSDPALADRVSVLEQICANFEKKNKVQDQTTQALSSKIFTLENHDVYLNIDKYINENVKEAAQNALKAPVLERFRELSEFEMKEILRDQMFESGTYRSQPKHTALYDSLEASMDRKNREEFMDETTKSRKRRCDDQTSSAWKTLDTKDSPFSSSKKKTAPQSEQSVVDIPIPNDVHILDSEDTAWGVPLNDLPKPENNWANALANSYQDPEENKLLRKTSDMGSFIKWYCKQIRKKKLSKADLEGPAFKSFNKDLEYLVSSDKERRNALSISKLKAAYYPDFRLEEFVLSQWIESEHEYEISAAFGISHWWFKRKEFYITRHNAPYDRRAVRSHMRILSVVSIKTYTRYGYTFLKEIVLHRADYKEYKILEADFKNLRPNDFEDLYLLHLQGNLNHLSGPDKVHLFNAVNLWISNIVIRKVRNNQKKMMRESELHKFSDGTLTRILEKLDHMVKDFMMFKFNRGMEHRIWSEDDKKRSKEFIEVIKRRLKIRRIFRSLKIFVSGRLRDVDYRLIQRTE</sequence>
<evidence type="ECO:0000256" key="1">
    <source>
        <dbReference type="SAM" id="MobiDB-lite"/>
    </source>
</evidence>
<gene>
    <name evidence="2" type="ORF">Tco_0729327</name>
</gene>